<evidence type="ECO:0000313" key="4">
    <source>
        <dbReference type="RefSeq" id="XP_021818566.1"/>
    </source>
</evidence>
<feature type="compositionally biased region" description="Polar residues" evidence="1">
    <location>
        <begin position="228"/>
        <end position="237"/>
    </location>
</feature>
<dbReference type="GO" id="GO:0008270">
    <property type="term" value="F:zinc ion binding"/>
    <property type="evidence" value="ECO:0007669"/>
    <property type="project" value="InterPro"/>
</dbReference>
<gene>
    <name evidence="4" type="primary">LOC110760573</name>
</gene>
<dbReference type="SMART" id="SM00343">
    <property type="entry name" value="ZnF_C2HC"/>
    <property type="match status" value="2"/>
</dbReference>
<dbReference type="InterPro" id="IPR001878">
    <property type="entry name" value="Znf_CCHC"/>
</dbReference>
<feature type="domain" description="CCHC-type" evidence="2">
    <location>
        <begin position="277"/>
        <end position="293"/>
    </location>
</feature>
<organism evidence="3 4">
    <name type="scientific">Prunus avium</name>
    <name type="common">Cherry</name>
    <name type="synonym">Cerasus avium</name>
    <dbReference type="NCBI Taxonomy" id="42229"/>
    <lineage>
        <taxon>Eukaryota</taxon>
        <taxon>Viridiplantae</taxon>
        <taxon>Streptophyta</taxon>
        <taxon>Embryophyta</taxon>
        <taxon>Tracheophyta</taxon>
        <taxon>Spermatophyta</taxon>
        <taxon>Magnoliopsida</taxon>
        <taxon>eudicotyledons</taxon>
        <taxon>Gunneridae</taxon>
        <taxon>Pentapetalae</taxon>
        <taxon>rosids</taxon>
        <taxon>fabids</taxon>
        <taxon>Rosales</taxon>
        <taxon>Rosaceae</taxon>
        <taxon>Amygdaloideae</taxon>
        <taxon>Amygdaleae</taxon>
        <taxon>Prunus</taxon>
    </lineage>
</organism>
<dbReference type="PANTHER" id="PTHR47481:SF22">
    <property type="entry name" value="RETROTRANSPOSON GAG DOMAIN-CONTAINING PROTEIN"/>
    <property type="match status" value="1"/>
</dbReference>
<feature type="region of interest" description="Disordered" evidence="1">
    <location>
        <begin position="209"/>
        <end position="238"/>
    </location>
</feature>
<dbReference type="PANTHER" id="PTHR47481">
    <property type="match status" value="1"/>
</dbReference>
<protein>
    <submittedName>
        <fullName evidence="4">Uncharacterized protein LOC110760573</fullName>
    </submittedName>
</protein>
<feature type="region of interest" description="Disordered" evidence="1">
    <location>
        <begin position="250"/>
        <end position="270"/>
    </location>
</feature>
<dbReference type="Gene3D" id="4.10.60.10">
    <property type="entry name" value="Zinc finger, CCHC-type"/>
    <property type="match status" value="1"/>
</dbReference>
<dbReference type="AlphaFoldDB" id="A0A6P5SY17"/>
<dbReference type="GO" id="GO:0003676">
    <property type="term" value="F:nucleic acid binding"/>
    <property type="evidence" value="ECO:0007669"/>
    <property type="project" value="InterPro"/>
</dbReference>
<evidence type="ECO:0000313" key="3">
    <source>
        <dbReference type="Proteomes" id="UP000515124"/>
    </source>
</evidence>
<dbReference type="Proteomes" id="UP000515124">
    <property type="component" value="Unplaced"/>
</dbReference>
<name>A0A6P5SY17_PRUAV</name>
<feature type="compositionally biased region" description="Polar residues" evidence="1">
    <location>
        <begin position="253"/>
        <end position="270"/>
    </location>
</feature>
<evidence type="ECO:0000256" key="1">
    <source>
        <dbReference type="SAM" id="MobiDB-lite"/>
    </source>
</evidence>
<dbReference type="Pfam" id="PF14223">
    <property type="entry name" value="Retrotran_gag_2"/>
    <property type="match status" value="1"/>
</dbReference>
<proteinExistence type="predicted"/>
<reference evidence="4" key="1">
    <citation type="submission" date="2025-08" db="UniProtKB">
        <authorList>
            <consortium name="RefSeq"/>
        </authorList>
    </citation>
    <scope>IDENTIFICATION</scope>
</reference>
<keyword evidence="3" id="KW-1185">Reference proteome</keyword>
<dbReference type="InterPro" id="IPR036875">
    <property type="entry name" value="Znf_CCHC_sf"/>
</dbReference>
<dbReference type="GeneID" id="110760573"/>
<feature type="compositionally biased region" description="Low complexity" evidence="1">
    <location>
        <begin position="209"/>
        <end position="218"/>
    </location>
</feature>
<evidence type="ECO:0000259" key="2">
    <source>
        <dbReference type="SMART" id="SM00343"/>
    </source>
</evidence>
<feature type="domain" description="CCHC-type" evidence="2">
    <location>
        <begin position="306"/>
        <end position="322"/>
    </location>
</feature>
<sequence>MTVNSPKIEGLLGMLTIRLNDDNFVKWFFQFKSVFQGYDLFDHFDGSEVCPPKFVIDTELGVTTEVTDAYKSWIQTDKALLSLLLATLSDDAIDYAQSADSIEKYLLWIKTTRDQLIAAGERITDDDVVITALNGLPQDYDMIRIVLFARDSTIGLTDLRAQLLNAERQVEIRMHALSHSMSAMMATLASSQPNSGGYNLGGAKLFSQGSSSTQGSSSRPYNGYNGPQFRSSPQSGRFKSPRYHGSRFYYDKPSSNSSRFKQPWSTSSGSKPHVIPECQICSKRGHTAANCFYRNTDDSDSSPVIQCQICGKKGHGALDCYHRANFAFQ</sequence>
<accession>A0A6P5SY17</accession>
<dbReference type="KEGG" id="pavi:110760573"/>
<dbReference type="RefSeq" id="XP_021818566.1">
    <property type="nucleotide sequence ID" value="XM_021962874.1"/>
</dbReference>
<dbReference type="SUPFAM" id="SSF57756">
    <property type="entry name" value="Retrovirus zinc finger-like domains"/>
    <property type="match status" value="1"/>
</dbReference>